<proteinExistence type="predicted"/>
<evidence type="ECO:0000313" key="1">
    <source>
        <dbReference type="EMBL" id="GAX05965.1"/>
    </source>
</evidence>
<gene>
    <name evidence="1" type="ORF">IWT25_01290</name>
</gene>
<organism evidence="1 2">
    <name type="scientific">Secundilactobacillus pentosiphilus</name>
    <dbReference type="NCBI Taxonomy" id="1714682"/>
    <lineage>
        <taxon>Bacteria</taxon>
        <taxon>Bacillati</taxon>
        <taxon>Bacillota</taxon>
        <taxon>Bacilli</taxon>
        <taxon>Lactobacillales</taxon>
        <taxon>Lactobacillaceae</taxon>
        <taxon>Secundilactobacillus</taxon>
    </lineage>
</organism>
<dbReference type="EMBL" id="BCMI01000010">
    <property type="protein sequence ID" value="GAX05965.1"/>
    <property type="molecule type" value="Genomic_DNA"/>
</dbReference>
<protein>
    <submittedName>
        <fullName evidence="1">Uncharacterized protein</fullName>
    </submittedName>
</protein>
<sequence>MKVTILLVEDEEGLKFYMKSELVELVEEVPLLIHFRSIITFRSRLKGKRIKAMKNRQVIIE</sequence>
<reference evidence="1 2" key="1">
    <citation type="submission" date="2015-11" db="EMBL/GenBank/DDBJ databases">
        <title>Draft genome sequences of new species of the genus Lactobacillus isolated from orchardgrass silage.</title>
        <authorList>
            <person name="Tohno M."/>
            <person name="Tanizawa Y."/>
            <person name="Arita M."/>
        </authorList>
    </citation>
    <scope>NUCLEOTIDE SEQUENCE [LARGE SCALE GENOMIC DNA]</scope>
    <source>
        <strain evidence="1 2">IWT25</strain>
    </source>
</reference>
<comment type="caution">
    <text evidence="1">The sequence shown here is derived from an EMBL/GenBank/DDBJ whole genome shotgun (WGS) entry which is preliminary data.</text>
</comment>
<dbReference type="Proteomes" id="UP000198414">
    <property type="component" value="Unassembled WGS sequence"/>
</dbReference>
<name>A0A1Z5IW20_9LACO</name>
<evidence type="ECO:0000313" key="2">
    <source>
        <dbReference type="Proteomes" id="UP000198414"/>
    </source>
</evidence>
<accession>A0A1Z5IW20</accession>
<dbReference type="AlphaFoldDB" id="A0A1Z5IW20"/>